<sequence length="441" mass="49636">MKLTLGSVKKFPIELMLIGFIFLLLAITQQAVLMLAVVAIGVAVAGLLPFSRSIQLIIFLIPCLAPFSTNPYLPVSLATLIYLAVLGRYLLTEGGRSQYYLPGIIAALVLIGFELLHIIYNPVVFSSKTIRWLLLFLLVIMLIFDKRKYASFAQLRFAFLLGFVFSTLFGLLNQVFHPEVVYNTNVIQRFSGAAGDPNNFGLFCLLLVFFYLPSHPRERISISQLALCTALLGVGAITVSRSFFLVTSFTLLLYFVLYFRTAIGEMVYRSVVFFAVLVAVSFVLYWHGAATELAIFERFSSDNAADLTGARSTIFVEYLTLFTQLDLSFLLFGAGINGYLGYYNHFFLNNNVFTEVVGPHNTYIELLVSFGLLGSFVFLYFFYLCFKAEKIRTSTQQIYAISLLPLIVFSLYCLSLQNLGKYTSYLLLLMIILNTCRAKHE</sequence>
<evidence type="ECO:0000256" key="2">
    <source>
        <dbReference type="ARBA" id="ARBA00022692"/>
    </source>
</evidence>
<dbReference type="EMBL" id="QUOT01000001">
    <property type="protein sequence ID" value="REL31565.1"/>
    <property type="molecule type" value="Genomic_DNA"/>
</dbReference>
<feature type="transmembrane region" description="Helical" evidence="5">
    <location>
        <begin position="225"/>
        <end position="255"/>
    </location>
</feature>
<evidence type="ECO:0000313" key="7">
    <source>
        <dbReference type="EMBL" id="REL31565.1"/>
    </source>
</evidence>
<dbReference type="InterPro" id="IPR007016">
    <property type="entry name" value="O-antigen_ligase-rel_domated"/>
</dbReference>
<keyword evidence="8" id="KW-1185">Reference proteome</keyword>
<comment type="caution">
    <text evidence="7">The sequence shown here is derived from an EMBL/GenBank/DDBJ whole genome shotgun (WGS) entry which is preliminary data.</text>
</comment>
<evidence type="ECO:0000256" key="1">
    <source>
        <dbReference type="ARBA" id="ARBA00004141"/>
    </source>
</evidence>
<organism evidence="7 8">
    <name type="scientific">Thalassotalea euphylliae</name>
    <dbReference type="NCBI Taxonomy" id="1655234"/>
    <lineage>
        <taxon>Bacteria</taxon>
        <taxon>Pseudomonadati</taxon>
        <taxon>Pseudomonadota</taxon>
        <taxon>Gammaproteobacteria</taxon>
        <taxon>Alteromonadales</taxon>
        <taxon>Colwelliaceae</taxon>
        <taxon>Thalassotalea</taxon>
    </lineage>
</organism>
<evidence type="ECO:0000259" key="6">
    <source>
        <dbReference type="Pfam" id="PF04932"/>
    </source>
</evidence>
<reference evidence="8" key="1">
    <citation type="submission" date="2018-08" db="EMBL/GenBank/DDBJ databases">
        <title>Thalassotalea euphylliae genome.</title>
        <authorList>
            <person name="Summers S."/>
            <person name="Rice S.A."/>
            <person name="Freckelton M.L."/>
            <person name="Nedved B.T."/>
            <person name="Hadfield M.G."/>
        </authorList>
    </citation>
    <scope>NUCLEOTIDE SEQUENCE [LARGE SCALE GENOMIC DNA]</scope>
    <source>
        <strain evidence="8">H3</strain>
    </source>
</reference>
<dbReference type="GO" id="GO:0016020">
    <property type="term" value="C:membrane"/>
    <property type="evidence" value="ECO:0007669"/>
    <property type="project" value="UniProtKB-SubCell"/>
</dbReference>
<evidence type="ECO:0000256" key="5">
    <source>
        <dbReference type="SAM" id="Phobius"/>
    </source>
</evidence>
<feature type="domain" description="O-antigen ligase-related" evidence="6">
    <location>
        <begin position="230"/>
        <end position="379"/>
    </location>
</feature>
<keyword evidence="4 5" id="KW-0472">Membrane</keyword>
<feature type="transmembrane region" description="Helical" evidence="5">
    <location>
        <begin position="157"/>
        <end position="177"/>
    </location>
</feature>
<gene>
    <name evidence="7" type="ORF">DXX94_13005</name>
</gene>
<dbReference type="AlphaFoldDB" id="A0A3E0U5X2"/>
<feature type="transmembrane region" description="Helical" evidence="5">
    <location>
        <begin position="197"/>
        <end position="213"/>
    </location>
</feature>
<keyword evidence="3 5" id="KW-1133">Transmembrane helix</keyword>
<name>A0A3E0U5X2_9GAMM</name>
<evidence type="ECO:0000256" key="3">
    <source>
        <dbReference type="ARBA" id="ARBA00022989"/>
    </source>
</evidence>
<dbReference type="Pfam" id="PF04932">
    <property type="entry name" value="Wzy_C"/>
    <property type="match status" value="1"/>
</dbReference>
<feature type="transmembrane region" description="Helical" evidence="5">
    <location>
        <begin position="71"/>
        <end position="91"/>
    </location>
</feature>
<feature type="transmembrane region" description="Helical" evidence="5">
    <location>
        <begin position="129"/>
        <end position="145"/>
    </location>
</feature>
<feature type="transmembrane region" description="Helical" evidence="5">
    <location>
        <begin position="321"/>
        <end position="343"/>
    </location>
</feature>
<proteinExistence type="predicted"/>
<feature type="transmembrane region" description="Helical" evidence="5">
    <location>
        <begin position="363"/>
        <end position="386"/>
    </location>
</feature>
<dbReference type="Proteomes" id="UP000256899">
    <property type="component" value="Unassembled WGS sequence"/>
</dbReference>
<evidence type="ECO:0000256" key="4">
    <source>
        <dbReference type="ARBA" id="ARBA00023136"/>
    </source>
</evidence>
<protein>
    <recommendedName>
        <fullName evidence="6">O-antigen ligase-related domain-containing protein</fullName>
    </recommendedName>
</protein>
<feature type="transmembrane region" description="Helical" evidence="5">
    <location>
        <begin position="20"/>
        <end position="51"/>
    </location>
</feature>
<comment type="subcellular location">
    <subcellularLocation>
        <location evidence="1">Membrane</location>
        <topology evidence="1">Multi-pass membrane protein</topology>
    </subcellularLocation>
</comment>
<evidence type="ECO:0000313" key="8">
    <source>
        <dbReference type="Proteomes" id="UP000256899"/>
    </source>
</evidence>
<feature type="transmembrane region" description="Helical" evidence="5">
    <location>
        <begin position="103"/>
        <end position="123"/>
    </location>
</feature>
<accession>A0A3E0U5X2</accession>
<keyword evidence="2 5" id="KW-0812">Transmembrane</keyword>
<feature type="transmembrane region" description="Helical" evidence="5">
    <location>
        <begin position="267"/>
        <end position="286"/>
    </location>
</feature>
<feature type="transmembrane region" description="Helical" evidence="5">
    <location>
        <begin position="398"/>
        <end position="416"/>
    </location>
</feature>